<proteinExistence type="predicted"/>
<sequence>MTASVSIRVGEIFEDEDGLWKARLIVGDRPGGTITLPEHLVRSAMENAAE</sequence>
<dbReference type="EMBL" id="MW712732">
    <property type="protein sequence ID" value="QWY81016.1"/>
    <property type="molecule type" value="Genomic_DNA"/>
</dbReference>
<organism evidence="1 2">
    <name type="scientific">Mycobacterium phage Burton</name>
    <dbReference type="NCBI Taxonomy" id="2836019"/>
    <lineage>
        <taxon>Viruses</taxon>
        <taxon>Duplodnaviria</taxon>
        <taxon>Heunggongvirae</taxon>
        <taxon>Uroviricota</taxon>
        <taxon>Caudoviricetes</taxon>
        <taxon>Fromanvirus</taxon>
        <taxon>Fromanvirus museum</taxon>
    </lineage>
</organism>
<evidence type="ECO:0000313" key="1">
    <source>
        <dbReference type="EMBL" id="QWY81016.1"/>
    </source>
</evidence>
<dbReference type="Proteomes" id="UP000693687">
    <property type="component" value="Segment"/>
</dbReference>
<gene>
    <name evidence="1" type="primary">1</name>
    <name evidence="1" type="ORF">SEA_BURTON_1</name>
</gene>
<evidence type="ECO:0000313" key="2">
    <source>
        <dbReference type="Proteomes" id="UP000693687"/>
    </source>
</evidence>
<accession>A0A8F3E8P9</accession>
<reference evidence="1" key="1">
    <citation type="submission" date="2021-03" db="EMBL/GenBank/DDBJ databases">
        <authorList>
            <person name="Ayuk M.A."/>
            <person name="Robinson C.J."/>
            <person name="Anderson W.A."/>
            <person name="Gugssa A."/>
            <person name="Somiranjan G."/>
            <person name="Allen-Mcfarlane R.F."/>
            <person name="Moore M."/>
            <person name="Davis A."/>
            <person name="Oduguwa K."/>
            <person name="Anike A.C."/>
            <person name="Hodgson K."/>
            <person name="Anozie O.M."/>
            <person name="Anyia G."/>
            <person name="Belai M.H."/>
            <person name="Britford J.S."/>
            <person name="Brown T.M."/>
            <person name="Bushrod L.M."/>
            <person name="Cason K.M."/>
            <person name="Clark A.S."/>
            <person name="Clay C.B."/>
            <person name="Dykes K.M."/>
            <person name="Gary T.D."/>
            <person name="Graham K.R."/>
            <person name="Green I.M."/>
            <person name="Hill I.C."/>
            <person name="Jarmon D.A."/>
            <person name="Mason C.D."/>
            <person name="Mongo I."/>
            <person name="Sims A.M."/>
            <person name="Tailey I.L."/>
            <person name="Tate L."/>
            <person name="Toingar J.A."/>
            <person name="Townsend M."/>
            <person name="Young J.A."/>
            <person name="Le K.B."/>
            <person name="Garlena R.A."/>
            <person name="Russell D.A."/>
            <person name="Jacobs-Sera D."/>
            <person name="Hatfull G.F."/>
        </authorList>
    </citation>
    <scope>NUCLEOTIDE SEQUENCE</scope>
</reference>
<protein>
    <submittedName>
        <fullName evidence="1">Uncharacterized protein</fullName>
    </submittedName>
</protein>
<name>A0A8F3E8P9_9CAUD</name>